<evidence type="ECO:0000256" key="3">
    <source>
        <dbReference type="ARBA" id="ARBA00025748"/>
    </source>
</evidence>
<feature type="compositionally biased region" description="Polar residues" evidence="6">
    <location>
        <begin position="299"/>
        <end position="314"/>
    </location>
</feature>
<dbReference type="GO" id="GO:0005634">
    <property type="term" value="C:nucleus"/>
    <property type="evidence" value="ECO:0007669"/>
    <property type="project" value="UniProtKB-SubCell"/>
</dbReference>
<keyword evidence="4 5" id="KW-0371">Homeobox</keyword>
<feature type="domain" description="Homeobox" evidence="7">
    <location>
        <begin position="150"/>
        <end position="210"/>
    </location>
</feature>
<evidence type="ECO:0000256" key="2">
    <source>
        <dbReference type="ARBA" id="ARBA00023163"/>
    </source>
</evidence>
<comment type="subcellular location">
    <subcellularLocation>
        <location evidence="4 5">Nucleus</location>
    </subcellularLocation>
</comment>
<accession>A0A077QYE5</accession>
<dbReference type="Gene3D" id="1.10.10.60">
    <property type="entry name" value="Homeodomain-like"/>
    <property type="match status" value="1"/>
</dbReference>
<dbReference type="PANTHER" id="PTHR24326">
    <property type="entry name" value="HOMEOBOX-LEUCINE ZIPPER PROTEIN"/>
    <property type="match status" value="1"/>
</dbReference>
<dbReference type="CDD" id="cd00086">
    <property type="entry name" value="homeodomain"/>
    <property type="match status" value="1"/>
</dbReference>
<evidence type="ECO:0000256" key="6">
    <source>
        <dbReference type="SAM" id="MobiDB-lite"/>
    </source>
</evidence>
<feature type="compositionally biased region" description="Low complexity" evidence="6">
    <location>
        <begin position="218"/>
        <end position="233"/>
    </location>
</feature>
<keyword evidence="4 5" id="KW-0238">DNA-binding</keyword>
<dbReference type="GO" id="GO:0043565">
    <property type="term" value="F:sequence-specific DNA binding"/>
    <property type="evidence" value="ECO:0007669"/>
    <property type="project" value="TreeGrafter"/>
</dbReference>
<keyword evidence="4 5" id="KW-0539">Nucleus</keyword>
<evidence type="ECO:0000259" key="7">
    <source>
        <dbReference type="PROSITE" id="PS50071"/>
    </source>
</evidence>
<dbReference type="PROSITE" id="PS50071">
    <property type="entry name" value="HOMEOBOX_2"/>
    <property type="match status" value="1"/>
</dbReference>
<dbReference type="AlphaFoldDB" id="A0A077QYE5"/>
<dbReference type="Pfam" id="PF00046">
    <property type="entry name" value="Homeodomain"/>
    <property type="match status" value="1"/>
</dbReference>
<dbReference type="InterPro" id="IPR009057">
    <property type="entry name" value="Homeodomain-like_sf"/>
</dbReference>
<dbReference type="PANTHER" id="PTHR24326:SF606">
    <property type="entry name" value="HOMEOBOX-LEUCINE ZIPPER PROTEIN ATHB-54"/>
    <property type="match status" value="1"/>
</dbReference>
<feature type="compositionally biased region" description="Low complexity" evidence="6">
    <location>
        <begin position="315"/>
        <end position="331"/>
    </location>
</feature>
<reference evidence="8" key="1">
    <citation type="journal article" date="2014" name="Genome Biol. Evol.">
        <title>Gene Loss Rather Than Gene Gain Is Associated with a Host Jump from Monocots to Dicots in the Smut Fungus Melanopsichium pennsylvanicum.</title>
        <authorList>
            <person name="Sharma R."/>
            <person name="Mishra B."/>
            <person name="Runge F."/>
            <person name="Thines M."/>
        </authorList>
    </citation>
    <scope>NUCLEOTIDE SEQUENCE</scope>
    <source>
        <strain evidence="8">4</strain>
    </source>
</reference>
<proteinExistence type="inferred from homology"/>
<organism evidence="8">
    <name type="scientific">Melanopsichium pennsylvanicum 4</name>
    <dbReference type="NCBI Taxonomy" id="1398559"/>
    <lineage>
        <taxon>Eukaryota</taxon>
        <taxon>Fungi</taxon>
        <taxon>Dikarya</taxon>
        <taxon>Basidiomycota</taxon>
        <taxon>Ustilaginomycotina</taxon>
        <taxon>Ustilaginomycetes</taxon>
        <taxon>Ustilaginales</taxon>
        <taxon>Ustilaginaceae</taxon>
        <taxon>Melanopsichium</taxon>
    </lineage>
</organism>
<name>A0A077QYE5_9BASI</name>
<evidence type="ECO:0000313" key="8">
    <source>
        <dbReference type="EMBL" id="CDI51497.1"/>
    </source>
</evidence>
<dbReference type="InterPro" id="IPR001356">
    <property type="entry name" value="HD"/>
</dbReference>
<keyword evidence="2" id="KW-0804">Transcription</keyword>
<feature type="compositionally biased region" description="Low complexity" evidence="6">
    <location>
        <begin position="439"/>
        <end position="453"/>
    </location>
</feature>
<dbReference type="GO" id="GO:0045893">
    <property type="term" value="P:positive regulation of DNA-templated transcription"/>
    <property type="evidence" value="ECO:0007669"/>
    <property type="project" value="TreeGrafter"/>
</dbReference>
<evidence type="ECO:0000256" key="5">
    <source>
        <dbReference type="RuleBase" id="RU000682"/>
    </source>
</evidence>
<sequence>MSEHSLLSKICTLASEIRDILPETLVRELQIPNKIDIVPLSLCCPSKDTLSADLANLAAPVHLHAILINLFEGTTSQLQLAYRDAYYQAAIALQAHDDLDEAYYQSFRELLSQKYAFQMKRTWEAILQEVMRIRARQEVNEGGDLTTEGNPIMKTSRGHDSDAVRVLEQAFHHTPNITQAEKFRLAEVTGLKPKQVTIWFQNRRNRKGRKEQAKGEATTPPSSTSSLSIGPKSYPSPVRDFTLSEKKRKSYGALGRGSSVSLDDTSSEDSDSSPSSILKKPRLPRSTSNVSESSISSSVDYHTNNSSAQFTAWNSPSSRSTSSSSTSSSPSDCFDSPTKAHNVFKYINPLKYDSRAAEQTMPSVTIAALPDGGLQNTTSGLKLPFPWDSSQQQLPFQDAAGFSFDNLQLNTEALDRDLNDSIQQALGMLGTEQQGRGTSGSSWTTVESTTSATTDDDGWVDEDDLVALTCGNHNASNNHTLQGQGTLTLPSYEAANAHMIGQTLSQAVVQPFAHPSTVQAQQAHIGNSSLYSNGSTGTCLIEQDPSFDLSQFFDSATIATTLPSSSPFAPHMNHSPQAPQELTTAAGSGFDSSSCFDFEVNMADVEEFLDTNFLAPSSSLPSSQNSNLTARVEEGGSVAENCVQEGDAQGLYLNFDLFPNGSGQF</sequence>
<evidence type="ECO:0000256" key="4">
    <source>
        <dbReference type="PROSITE-ProRule" id="PRU00108"/>
    </source>
</evidence>
<feature type="region of interest" description="Disordered" evidence="6">
    <location>
        <begin position="199"/>
        <end position="334"/>
    </location>
</feature>
<dbReference type="InterPro" id="IPR045224">
    <property type="entry name" value="HDZip_class_I_plant"/>
</dbReference>
<keyword evidence="1" id="KW-0805">Transcription regulation</keyword>
<feature type="region of interest" description="Disordered" evidence="6">
    <location>
        <begin position="567"/>
        <end position="586"/>
    </location>
</feature>
<feature type="compositionally biased region" description="Polar residues" evidence="6">
    <location>
        <begin position="574"/>
        <end position="586"/>
    </location>
</feature>
<protein>
    <submittedName>
        <fullName evidence="8">B mating type locus, bW1 allele</fullName>
    </submittedName>
</protein>
<evidence type="ECO:0000256" key="1">
    <source>
        <dbReference type="ARBA" id="ARBA00023015"/>
    </source>
</evidence>
<dbReference type="SMART" id="SM00389">
    <property type="entry name" value="HOX"/>
    <property type="match status" value="1"/>
</dbReference>
<feature type="compositionally biased region" description="Low complexity" evidence="6">
    <location>
        <begin position="286"/>
        <end position="298"/>
    </location>
</feature>
<dbReference type="SUPFAM" id="SSF46689">
    <property type="entry name" value="Homeodomain-like"/>
    <property type="match status" value="1"/>
</dbReference>
<feature type="DNA-binding region" description="Homeobox" evidence="4">
    <location>
        <begin position="152"/>
        <end position="211"/>
    </location>
</feature>
<comment type="similarity">
    <text evidence="3">Belongs to the HD-ZIP homeobox family. Class I subfamily.</text>
</comment>
<dbReference type="EMBL" id="HG529507">
    <property type="protein sequence ID" value="CDI51497.1"/>
    <property type="molecule type" value="Genomic_DNA"/>
</dbReference>
<feature type="region of interest" description="Disordered" evidence="6">
    <location>
        <begin position="431"/>
        <end position="458"/>
    </location>
</feature>
<dbReference type="GO" id="GO:0003700">
    <property type="term" value="F:DNA-binding transcription factor activity"/>
    <property type="evidence" value="ECO:0007669"/>
    <property type="project" value="InterPro"/>
</dbReference>